<feature type="coiled-coil region" evidence="7">
    <location>
        <begin position="352"/>
        <end position="386"/>
    </location>
</feature>
<name>A0ABQ1YJC5_9BACT</name>
<dbReference type="InterPro" id="IPR027417">
    <property type="entry name" value="P-loop_NTPase"/>
</dbReference>
<dbReference type="PROSITE" id="PS00675">
    <property type="entry name" value="SIGMA54_INTERACT_1"/>
    <property type="match status" value="1"/>
</dbReference>
<dbReference type="PROSITE" id="PS00688">
    <property type="entry name" value="SIGMA54_INTERACT_3"/>
    <property type="match status" value="1"/>
</dbReference>
<keyword evidence="4" id="KW-0238">DNA-binding</keyword>
<keyword evidence="1" id="KW-0547">Nucleotide-binding</keyword>
<keyword evidence="2" id="KW-0067">ATP-binding</keyword>
<dbReference type="Gene3D" id="3.40.50.300">
    <property type="entry name" value="P-loop containing nucleotide triphosphate hydrolases"/>
    <property type="match status" value="1"/>
</dbReference>
<dbReference type="EMBL" id="BMIA01000001">
    <property type="protein sequence ID" value="GGH26636.1"/>
    <property type="molecule type" value="Genomic_DNA"/>
</dbReference>
<dbReference type="SUPFAM" id="SSF52540">
    <property type="entry name" value="P-loop containing nucleoside triphosphate hydrolases"/>
    <property type="match status" value="1"/>
</dbReference>
<organism evidence="9 10">
    <name type="scientific">Dyadobacter endophyticus</name>
    <dbReference type="NCBI Taxonomy" id="1749036"/>
    <lineage>
        <taxon>Bacteria</taxon>
        <taxon>Pseudomonadati</taxon>
        <taxon>Bacteroidota</taxon>
        <taxon>Cytophagia</taxon>
        <taxon>Cytophagales</taxon>
        <taxon>Spirosomataceae</taxon>
        <taxon>Dyadobacter</taxon>
    </lineage>
</organism>
<dbReference type="Gene3D" id="1.10.8.60">
    <property type="match status" value="1"/>
</dbReference>
<evidence type="ECO:0000259" key="8">
    <source>
        <dbReference type="PROSITE" id="PS50045"/>
    </source>
</evidence>
<dbReference type="InterPro" id="IPR009057">
    <property type="entry name" value="Homeodomain-like_sf"/>
</dbReference>
<evidence type="ECO:0000256" key="2">
    <source>
        <dbReference type="ARBA" id="ARBA00022840"/>
    </source>
</evidence>
<evidence type="ECO:0000256" key="6">
    <source>
        <dbReference type="ARBA" id="ARBA00023163"/>
    </source>
</evidence>
<evidence type="ECO:0000256" key="3">
    <source>
        <dbReference type="ARBA" id="ARBA00023015"/>
    </source>
</evidence>
<protein>
    <submittedName>
        <fullName evidence="9">Fis family transcriptional regulator</fullName>
    </submittedName>
</protein>
<dbReference type="Pfam" id="PF00158">
    <property type="entry name" value="Sigma54_activat"/>
    <property type="match status" value="1"/>
</dbReference>
<keyword evidence="10" id="KW-1185">Reference proteome</keyword>
<evidence type="ECO:0000256" key="5">
    <source>
        <dbReference type="ARBA" id="ARBA00023159"/>
    </source>
</evidence>
<gene>
    <name evidence="9" type="ORF">GCM10007423_11780</name>
</gene>
<dbReference type="PANTHER" id="PTHR32071">
    <property type="entry name" value="TRANSCRIPTIONAL REGULATORY PROTEIN"/>
    <property type="match status" value="1"/>
</dbReference>
<evidence type="ECO:0000256" key="7">
    <source>
        <dbReference type="SAM" id="Coils"/>
    </source>
</evidence>
<dbReference type="InterPro" id="IPR025944">
    <property type="entry name" value="Sigma_54_int_dom_CS"/>
</dbReference>
<accession>A0ABQ1YJC5</accession>
<evidence type="ECO:0000256" key="4">
    <source>
        <dbReference type="ARBA" id="ARBA00023125"/>
    </source>
</evidence>
<evidence type="ECO:0000313" key="9">
    <source>
        <dbReference type="EMBL" id="GGH26636.1"/>
    </source>
</evidence>
<dbReference type="SMART" id="SM00382">
    <property type="entry name" value="AAA"/>
    <property type="match status" value="1"/>
</dbReference>
<dbReference type="InterPro" id="IPR058031">
    <property type="entry name" value="AAA_lid_NorR"/>
</dbReference>
<dbReference type="InterPro" id="IPR025943">
    <property type="entry name" value="Sigma_54_int_dom_ATP-bd_2"/>
</dbReference>
<evidence type="ECO:0000313" key="10">
    <source>
        <dbReference type="Proteomes" id="UP000600214"/>
    </source>
</evidence>
<dbReference type="PANTHER" id="PTHR32071:SF117">
    <property type="entry name" value="PTS-DEPENDENT DIHYDROXYACETONE KINASE OPERON REGULATORY PROTEIN-RELATED"/>
    <property type="match status" value="1"/>
</dbReference>
<dbReference type="InterPro" id="IPR029016">
    <property type="entry name" value="GAF-like_dom_sf"/>
</dbReference>
<evidence type="ECO:0000256" key="1">
    <source>
        <dbReference type="ARBA" id="ARBA00022741"/>
    </source>
</evidence>
<keyword evidence="6" id="KW-0804">Transcription</keyword>
<proteinExistence type="predicted"/>
<keyword evidence="5" id="KW-0010">Activator</keyword>
<dbReference type="CDD" id="cd00009">
    <property type="entry name" value="AAA"/>
    <property type="match status" value="1"/>
</dbReference>
<keyword evidence="3" id="KW-0805">Transcription regulation</keyword>
<dbReference type="Gene3D" id="3.30.450.40">
    <property type="match status" value="1"/>
</dbReference>
<dbReference type="InterPro" id="IPR003018">
    <property type="entry name" value="GAF"/>
</dbReference>
<dbReference type="SUPFAM" id="SSF55781">
    <property type="entry name" value="GAF domain-like"/>
    <property type="match status" value="1"/>
</dbReference>
<keyword evidence="7" id="KW-0175">Coiled coil</keyword>
<dbReference type="SMART" id="SM00065">
    <property type="entry name" value="GAF"/>
    <property type="match status" value="1"/>
</dbReference>
<dbReference type="InterPro" id="IPR003593">
    <property type="entry name" value="AAA+_ATPase"/>
</dbReference>
<dbReference type="SUPFAM" id="SSF46689">
    <property type="entry name" value="Homeodomain-like"/>
    <property type="match status" value="1"/>
</dbReference>
<dbReference type="Pfam" id="PF25601">
    <property type="entry name" value="AAA_lid_14"/>
    <property type="match status" value="1"/>
</dbReference>
<dbReference type="Gene3D" id="1.10.10.60">
    <property type="entry name" value="Homeodomain-like"/>
    <property type="match status" value="1"/>
</dbReference>
<dbReference type="InterPro" id="IPR025662">
    <property type="entry name" value="Sigma_54_int_dom_ATP-bd_1"/>
</dbReference>
<sequence length="701" mass="78931">MSDISRDLAKILAFSNAIASATDKYVLGAIIGEQLNDLFGIYEYCIYINSRDGRWSWPYIFDVDTQIARQPEFQSWIDAPNDLNDDLHRYVKSAQDVILLDLEGYLSLPGTAQYRQMLESIGVKGWGCHTIRLADEQVAFLTFHHTQIEEMKPRLGLFKSICSQLGITASNLLSRDELEQREREKTILLSLSTEIASLKIRDDLFQVVNAKIKDIFSVTQFGIVKVDEDGKTHSAFMMDLGLSKSYQAEYERIAALKYSIHDSVFQKIIDAQETVVINVEEVSAEPNCSEYVGFWKRAGFVSLVCFPLRMGDETIGAILMNRGKKPFKSSETHLLKGICAQLSVAVSNILANEKVMRQLAEINQYKQQLEDEKVYLQEEIKTASNTTDFIGASPEVKKVMRLVGTVGPTDSTVLLLGETGTGKELVARAIHNNSSRKNKLMVKINCAALPPTMIESELFGHERGSFTGAHERRIGKFELAHGGTLFLDEVGEMPLDMQAKLLRVLQEKEIERLGGKTTIKVDVRIIAATNRDLEKEMAEGRFRSDLFYRLNIFPIHLPPLRTRQEDIPMLVNYFIGKFAKKTGMKVEGATNNVMLEMKRYSWPGNVRELEHLIERSVLLESGPIIKQIHLPTPKTAINGDGEPIFRLVTIEENERQHIFDTLNYCSGRITGVGGAAEILGLPASTLHSKMKKLGIRRTHVK</sequence>
<feature type="domain" description="Sigma-54 factor interaction" evidence="8">
    <location>
        <begin position="389"/>
        <end position="618"/>
    </location>
</feature>
<reference evidence="10" key="1">
    <citation type="journal article" date="2019" name="Int. J. Syst. Evol. Microbiol.">
        <title>The Global Catalogue of Microorganisms (GCM) 10K type strain sequencing project: providing services to taxonomists for standard genome sequencing and annotation.</title>
        <authorList>
            <consortium name="The Broad Institute Genomics Platform"/>
            <consortium name="The Broad Institute Genome Sequencing Center for Infectious Disease"/>
            <person name="Wu L."/>
            <person name="Ma J."/>
        </authorList>
    </citation>
    <scope>NUCLEOTIDE SEQUENCE [LARGE SCALE GENOMIC DNA]</scope>
    <source>
        <strain evidence="10">CGMCC 1.15288</strain>
    </source>
</reference>
<dbReference type="Proteomes" id="UP000600214">
    <property type="component" value="Unassembled WGS sequence"/>
</dbReference>
<comment type="caution">
    <text evidence="9">The sequence shown here is derived from an EMBL/GenBank/DDBJ whole genome shotgun (WGS) entry which is preliminary data.</text>
</comment>
<dbReference type="PROSITE" id="PS50045">
    <property type="entry name" value="SIGMA54_INTERACT_4"/>
    <property type="match status" value="1"/>
</dbReference>
<dbReference type="RefSeq" id="WP_229221480.1">
    <property type="nucleotide sequence ID" value="NZ_BMIA01000001.1"/>
</dbReference>
<dbReference type="InterPro" id="IPR002078">
    <property type="entry name" value="Sigma_54_int"/>
</dbReference>
<dbReference type="PROSITE" id="PS00676">
    <property type="entry name" value="SIGMA54_INTERACT_2"/>
    <property type="match status" value="1"/>
</dbReference>
<dbReference type="Pfam" id="PF13185">
    <property type="entry name" value="GAF_2"/>
    <property type="match status" value="1"/>
</dbReference>